<reference evidence="1" key="1">
    <citation type="journal article" date="2021" name="Proc. Natl. Acad. Sci. U.S.A.">
        <title>A Catalog of Tens of Thousands of Viruses from Human Metagenomes Reveals Hidden Associations with Chronic Diseases.</title>
        <authorList>
            <person name="Tisza M.J."/>
            <person name="Buck C.B."/>
        </authorList>
    </citation>
    <scope>NUCLEOTIDE SEQUENCE</scope>
    <source>
        <strain evidence="1">Ctshb19</strain>
    </source>
</reference>
<evidence type="ECO:0000313" key="1">
    <source>
        <dbReference type="EMBL" id="DAF93642.1"/>
    </source>
</evidence>
<organism evidence="1">
    <name type="scientific">Myoviridae sp. ctshb19</name>
    <dbReference type="NCBI Taxonomy" id="2825194"/>
    <lineage>
        <taxon>Viruses</taxon>
        <taxon>Duplodnaviria</taxon>
        <taxon>Heunggongvirae</taxon>
        <taxon>Uroviricota</taxon>
        <taxon>Caudoviricetes</taxon>
    </lineage>
</organism>
<proteinExistence type="predicted"/>
<dbReference type="EMBL" id="BK016086">
    <property type="protein sequence ID" value="DAF93642.1"/>
    <property type="molecule type" value="Genomic_DNA"/>
</dbReference>
<accession>A0A8S5UGW8</accession>
<name>A0A8S5UGW8_9CAUD</name>
<sequence length="137" mass="15342">MSHTSTGSLVFHGLHVIEDPAQVELVRHLRERKWAHRKMWNCAQRFTVTTTTKPSRTVFRLDGKLVMHPALAAELRAAIKTSAPEDLPQLTPFSMGTRVAPKPEWYPSAGMQRGFVDVSSLGIPIRPNNSIINLKGF</sequence>
<protein>
    <submittedName>
        <fullName evidence="1">Uncharacterized protein</fullName>
    </submittedName>
</protein>